<dbReference type="InterPro" id="IPR052337">
    <property type="entry name" value="SAT4-like"/>
</dbReference>
<keyword evidence="2 6" id="KW-0812">Transmembrane</keyword>
<dbReference type="PANTHER" id="PTHR33048:SF47">
    <property type="entry name" value="INTEGRAL MEMBRANE PROTEIN-RELATED"/>
    <property type="match status" value="1"/>
</dbReference>
<keyword evidence="9" id="KW-1185">Reference proteome</keyword>
<accession>A0AAD9E7E4</accession>
<keyword evidence="4 6" id="KW-0472">Membrane</keyword>
<dbReference type="Proteomes" id="UP001243330">
    <property type="component" value="Unassembled WGS sequence"/>
</dbReference>
<dbReference type="AlphaFoldDB" id="A0AAD9E7E4"/>
<evidence type="ECO:0000256" key="5">
    <source>
        <dbReference type="ARBA" id="ARBA00038359"/>
    </source>
</evidence>
<evidence type="ECO:0000256" key="2">
    <source>
        <dbReference type="ARBA" id="ARBA00022692"/>
    </source>
</evidence>
<evidence type="ECO:0000256" key="3">
    <source>
        <dbReference type="ARBA" id="ARBA00022989"/>
    </source>
</evidence>
<dbReference type="EMBL" id="JAQOWY010001257">
    <property type="protein sequence ID" value="KAK1837452.1"/>
    <property type="molecule type" value="Genomic_DNA"/>
</dbReference>
<evidence type="ECO:0000256" key="1">
    <source>
        <dbReference type="ARBA" id="ARBA00004141"/>
    </source>
</evidence>
<comment type="caution">
    <text evidence="8">The sequence shown here is derived from an EMBL/GenBank/DDBJ whole genome shotgun (WGS) entry which is preliminary data.</text>
</comment>
<evidence type="ECO:0000313" key="8">
    <source>
        <dbReference type="EMBL" id="KAK1837452.1"/>
    </source>
</evidence>
<comment type="similarity">
    <text evidence="5">Belongs to the SAT4 family.</text>
</comment>
<comment type="subcellular location">
    <subcellularLocation>
        <location evidence="1">Membrane</location>
        <topology evidence="1">Multi-pass membrane protein</topology>
    </subcellularLocation>
</comment>
<evidence type="ECO:0000259" key="7">
    <source>
        <dbReference type="Pfam" id="PF20684"/>
    </source>
</evidence>
<name>A0AAD9E7E4_9PEZI</name>
<dbReference type="GO" id="GO:0016020">
    <property type="term" value="C:membrane"/>
    <property type="evidence" value="ECO:0007669"/>
    <property type="project" value="UniProtKB-SubCell"/>
</dbReference>
<evidence type="ECO:0000256" key="6">
    <source>
        <dbReference type="SAM" id="Phobius"/>
    </source>
</evidence>
<sequence length="118" mass="13668">MGLMLVKLSTTFLYLRVLHPLAYRRTCYVAFAVIGLSSSWTILSSIIFCLPVQKSWIPSPSGRCFDVVTHMWASSLSNIATDLYILVLPLLILRKMRQTLKRRFYCYVTVAFTFWCVF</sequence>
<dbReference type="PANTHER" id="PTHR33048">
    <property type="entry name" value="PTH11-LIKE INTEGRAL MEMBRANE PROTEIN (AFU_ORTHOLOGUE AFUA_5G11245)"/>
    <property type="match status" value="1"/>
</dbReference>
<dbReference type="Pfam" id="PF20684">
    <property type="entry name" value="Fung_rhodopsin"/>
    <property type="match status" value="1"/>
</dbReference>
<feature type="transmembrane region" description="Helical" evidence="6">
    <location>
        <begin position="73"/>
        <end position="93"/>
    </location>
</feature>
<evidence type="ECO:0000256" key="4">
    <source>
        <dbReference type="ARBA" id="ARBA00023136"/>
    </source>
</evidence>
<organism evidence="8 9">
    <name type="scientific">Colletotrichum chrysophilum</name>
    <dbReference type="NCBI Taxonomy" id="1836956"/>
    <lineage>
        <taxon>Eukaryota</taxon>
        <taxon>Fungi</taxon>
        <taxon>Dikarya</taxon>
        <taxon>Ascomycota</taxon>
        <taxon>Pezizomycotina</taxon>
        <taxon>Sordariomycetes</taxon>
        <taxon>Hypocreomycetidae</taxon>
        <taxon>Glomerellales</taxon>
        <taxon>Glomerellaceae</taxon>
        <taxon>Colletotrichum</taxon>
        <taxon>Colletotrichum gloeosporioides species complex</taxon>
    </lineage>
</organism>
<protein>
    <submittedName>
        <fullName evidence="8">PTH11-like integral membrane protein</fullName>
    </submittedName>
</protein>
<proteinExistence type="inferred from homology"/>
<reference evidence="8" key="1">
    <citation type="submission" date="2023-01" db="EMBL/GenBank/DDBJ databases">
        <title>Colletotrichum chrysophilum M932 genome sequence.</title>
        <authorList>
            <person name="Baroncelli R."/>
        </authorList>
    </citation>
    <scope>NUCLEOTIDE SEQUENCE</scope>
    <source>
        <strain evidence="8">M932</strain>
    </source>
</reference>
<dbReference type="InterPro" id="IPR049326">
    <property type="entry name" value="Rhodopsin_dom_fungi"/>
</dbReference>
<evidence type="ECO:0000313" key="9">
    <source>
        <dbReference type="Proteomes" id="UP001243330"/>
    </source>
</evidence>
<feature type="transmembrane region" description="Helical" evidence="6">
    <location>
        <begin position="28"/>
        <end position="53"/>
    </location>
</feature>
<keyword evidence="3 6" id="KW-1133">Transmembrane helix</keyword>
<feature type="domain" description="Rhodopsin" evidence="7">
    <location>
        <begin position="3"/>
        <end position="113"/>
    </location>
</feature>
<gene>
    <name evidence="8" type="ORF">CCHR01_19926</name>
</gene>